<feature type="region of interest" description="Disordered" evidence="2">
    <location>
        <begin position="616"/>
        <end position="650"/>
    </location>
</feature>
<keyword evidence="1" id="KW-0175">Coiled coil</keyword>
<name>A0A8S5PPE2_9CAUD</name>
<feature type="compositionally biased region" description="Polar residues" evidence="2">
    <location>
        <begin position="624"/>
        <end position="641"/>
    </location>
</feature>
<evidence type="ECO:0000256" key="2">
    <source>
        <dbReference type="SAM" id="MobiDB-lite"/>
    </source>
</evidence>
<feature type="region of interest" description="Disordered" evidence="2">
    <location>
        <begin position="563"/>
        <end position="592"/>
    </location>
</feature>
<accession>A0A8S5PPE2</accession>
<dbReference type="EMBL" id="BK015472">
    <property type="protein sequence ID" value="DAE08640.1"/>
    <property type="molecule type" value="Genomic_DNA"/>
</dbReference>
<organism evidence="3">
    <name type="scientific">Myoviridae sp. ctwwN25</name>
    <dbReference type="NCBI Taxonomy" id="2825209"/>
    <lineage>
        <taxon>Viruses</taxon>
        <taxon>Duplodnaviria</taxon>
        <taxon>Heunggongvirae</taxon>
        <taxon>Uroviricota</taxon>
        <taxon>Caudoviricetes</taxon>
    </lineage>
</organism>
<evidence type="ECO:0000313" key="3">
    <source>
        <dbReference type="EMBL" id="DAE08640.1"/>
    </source>
</evidence>
<sequence>MKAFSSSILSAKQTPITESVTGTFDSFETSKSTLVKFLEFNEAAAEADIKSTRDYYLNVLNVIRSGSGNYDPALNACFTQYEAVKNAAMNCMGPGDCCEPEARPTSDAVAILEKLKKTNPSDTLTQVYASTTMANVEDVSSSFVFEQYCKDVVAGKDMKGTNLPEAVVNYIGKCAGLDGAESIEELMDKITDSYSIQEREIPISNYSFYDSFSNQHIWIYPISLTKTADLAISYLKVNADKFEDPNDVREIVKNICDAISTYTIIVLKASQIAEDINNKVRSEDIKHIMEFASSHGMFSESMSMFGDEIDSKSVFDDLEPGDFNPTEFMNLELVSEHAMKMDSMETYKWAMSMEAQYLAEQNYQGLVDLNEAVGQKIKAGLQKALEALKKIAAKFVEAILFNFGTEKAWLTKYKNIILNNTLKGDTQITVYCNLQNAVNLIQEVNAPTINYAELTKDGTDAFESEEKFFEIKFENLFKASSKAPHVPKDASIADRVKYTLGAKYPNGEGDTGSFADFNDGKWPSVAKMYQWLLDTEKLAKNTQAQIKNIERTVENYTRSADKLGAPENQQNNNQQQNNTQQNSGTQNNNQNQAKQESYYSYIYNKYLTEMDIKSAPANDGAAGQENTNNPNPKEAYKTTQGDTDEQVKNSKDAGSVITGRMNIYMNVCKQVLTAKMTAINYAHKEMLDLMRAIVKGRLGDSADIELKPQNGNNNGNQQQNK</sequence>
<proteinExistence type="predicted"/>
<evidence type="ECO:0000256" key="1">
    <source>
        <dbReference type="SAM" id="Coils"/>
    </source>
</evidence>
<feature type="coiled-coil region" evidence="1">
    <location>
        <begin position="532"/>
        <end position="559"/>
    </location>
</feature>
<protein>
    <submittedName>
        <fullName evidence="3">Uncharacterized protein</fullName>
    </submittedName>
</protein>
<reference evidence="3" key="1">
    <citation type="journal article" date="2021" name="Proc. Natl. Acad. Sci. U.S.A.">
        <title>A Catalog of Tens of Thousands of Viruses from Human Metagenomes Reveals Hidden Associations with Chronic Diseases.</title>
        <authorList>
            <person name="Tisza M.J."/>
            <person name="Buck C.B."/>
        </authorList>
    </citation>
    <scope>NUCLEOTIDE SEQUENCE</scope>
    <source>
        <strain evidence="3">CtwwN25</strain>
    </source>
</reference>
<feature type="compositionally biased region" description="Low complexity" evidence="2">
    <location>
        <begin position="568"/>
        <end position="592"/>
    </location>
</feature>